<dbReference type="PANTHER" id="PTHR48081">
    <property type="entry name" value="AB HYDROLASE SUPERFAMILY PROTEIN C4A8.06C"/>
    <property type="match status" value="1"/>
</dbReference>
<comment type="caution">
    <text evidence="5">The sequence shown here is derived from an EMBL/GenBank/DDBJ whole genome shotgun (WGS) entry which is preliminary data.</text>
</comment>
<evidence type="ECO:0000256" key="2">
    <source>
        <dbReference type="SAM" id="MobiDB-lite"/>
    </source>
</evidence>
<feature type="domain" description="Alpha/beta hydrolase fold-3" evidence="4">
    <location>
        <begin position="254"/>
        <end position="456"/>
    </location>
</feature>
<dbReference type="PANTHER" id="PTHR48081:SF32">
    <property type="entry name" value="ALPHA_BETA HYDROLASE FOLD-3 DOMAIN-CONTAINING PROTEIN"/>
    <property type="match status" value="1"/>
</dbReference>
<feature type="transmembrane region" description="Helical" evidence="3">
    <location>
        <begin position="115"/>
        <end position="141"/>
    </location>
</feature>
<evidence type="ECO:0000256" key="3">
    <source>
        <dbReference type="SAM" id="Phobius"/>
    </source>
</evidence>
<evidence type="ECO:0000313" key="6">
    <source>
        <dbReference type="Proteomes" id="UP001488838"/>
    </source>
</evidence>
<protein>
    <recommendedName>
        <fullName evidence="4">Alpha/beta hydrolase fold-3 domain-containing protein</fullName>
    </recommendedName>
</protein>
<keyword evidence="6" id="KW-1185">Reference proteome</keyword>
<reference evidence="5 6" key="1">
    <citation type="journal article" date="2023" name="bioRxiv">
        <title>Conserved and derived expression patterns and positive selection on dental genes reveal complex evolutionary context of ever-growing rodent molars.</title>
        <authorList>
            <person name="Calamari Z.T."/>
            <person name="Song A."/>
            <person name="Cohen E."/>
            <person name="Akter M."/>
            <person name="Roy R.D."/>
            <person name="Hallikas O."/>
            <person name="Christensen M.M."/>
            <person name="Li P."/>
            <person name="Marangoni P."/>
            <person name="Jernvall J."/>
            <person name="Klein O.D."/>
        </authorList>
    </citation>
    <scope>NUCLEOTIDE SEQUENCE [LARGE SCALE GENOMIC DNA]</scope>
    <source>
        <strain evidence="5">V071</strain>
    </source>
</reference>
<feature type="transmembrane region" description="Helical" evidence="3">
    <location>
        <begin position="215"/>
        <end position="241"/>
    </location>
</feature>
<dbReference type="Gene3D" id="3.40.50.1820">
    <property type="entry name" value="alpha/beta hydrolase"/>
    <property type="match status" value="1"/>
</dbReference>
<sequence length="480" mass="53961">ESKRPAGAALSNSNLRRDRQLPSLRSKAPGCARGSMQDFQNEWLEKGDSKHHPQKKPPFGGHYSPLDIGVNSSRYRGRPSQNYNTEGVYNSQIFYPCEHFISPIKGTWEGLWSTWVMAVLWLLLLAGLPTVLLGVFVWVAVQNFLTADIPSTLKHLAKLWLMNCVRQYLIALHCHSATPHCHSCGFTSAPVRPLDIPCDSAVTVLKASGFLQGPVIIIIRLSVALVPLVLQPLLLLALLLLSGNLLSLLYKSNQYCKLPSYHHPVLANDCLNPTIYFLKHLESFGVDPSRVVLCGESIGGWAVATVTHVLTRIPDLPQVQKQVLIQPILNLVNFQLPSYQQSKNVPFLTRDMLFMCMCEYLAIDLSWKDATLAGAVIPLDKWKKYQRWIKTKHVWSAEISPVLADDKVISRLAETFLVSCENDTLRDGVLLYKKRLEEQRVPVNWCHVKDGFHGCIMLLDKKYLSFPCSMKVVNAVIMVT</sequence>
<dbReference type="Pfam" id="PF07859">
    <property type="entry name" value="Abhydrolase_3"/>
    <property type="match status" value="1"/>
</dbReference>
<proteinExistence type="predicted"/>
<dbReference type="InterPro" id="IPR013094">
    <property type="entry name" value="AB_hydrolase_3"/>
</dbReference>
<dbReference type="GO" id="GO:0016787">
    <property type="term" value="F:hydrolase activity"/>
    <property type="evidence" value="ECO:0007669"/>
    <property type="project" value="UniProtKB-KW"/>
</dbReference>
<evidence type="ECO:0000256" key="1">
    <source>
        <dbReference type="ARBA" id="ARBA00022801"/>
    </source>
</evidence>
<name>A0AAW0HPE7_MYOGA</name>
<keyword evidence="3" id="KW-0472">Membrane</keyword>
<gene>
    <name evidence="5" type="ORF">U0070_023746</name>
</gene>
<keyword evidence="3" id="KW-1133">Transmembrane helix</keyword>
<feature type="region of interest" description="Disordered" evidence="2">
    <location>
        <begin position="1"/>
        <end position="63"/>
    </location>
</feature>
<dbReference type="Proteomes" id="UP001488838">
    <property type="component" value="Unassembled WGS sequence"/>
</dbReference>
<organism evidence="5 6">
    <name type="scientific">Myodes glareolus</name>
    <name type="common">Bank vole</name>
    <name type="synonym">Clethrionomys glareolus</name>
    <dbReference type="NCBI Taxonomy" id="447135"/>
    <lineage>
        <taxon>Eukaryota</taxon>
        <taxon>Metazoa</taxon>
        <taxon>Chordata</taxon>
        <taxon>Craniata</taxon>
        <taxon>Vertebrata</taxon>
        <taxon>Euteleostomi</taxon>
        <taxon>Mammalia</taxon>
        <taxon>Eutheria</taxon>
        <taxon>Euarchontoglires</taxon>
        <taxon>Glires</taxon>
        <taxon>Rodentia</taxon>
        <taxon>Myomorpha</taxon>
        <taxon>Muroidea</taxon>
        <taxon>Cricetidae</taxon>
        <taxon>Arvicolinae</taxon>
        <taxon>Myodes</taxon>
    </lineage>
</organism>
<dbReference type="InterPro" id="IPR050300">
    <property type="entry name" value="GDXG_lipolytic_enzyme"/>
</dbReference>
<dbReference type="InterPro" id="IPR029058">
    <property type="entry name" value="AB_hydrolase_fold"/>
</dbReference>
<dbReference type="EMBL" id="JBBHLL010000419">
    <property type="protein sequence ID" value="KAK7803436.1"/>
    <property type="molecule type" value="Genomic_DNA"/>
</dbReference>
<evidence type="ECO:0000259" key="4">
    <source>
        <dbReference type="Pfam" id="PF07859"/>
    </source>
</evidence>
<dbReference type="AlphaFoldDB" id="A0AAW0HPE7"/>
<feature type="non-terminal residue" evidence="5">
    <location>
        <position position="1"/>
    </location>
</feature>
<evidence type="ECO:0000313" key="5">
    <source>
        <dbReference type="EMBL" id="KAK7803436.1"/>
    </source>
</evidence>
<keyword evidence="1" id="KW-0378">Hydrolase</keyword>
<keyword evidence="3" id="KW-0812">Transmembrane</keyword>
<dbReference type="SUPFAM" id="SSF53474">
    <property type="entry name" value="alpha/beta-Hydrolases"/>
    <property type="match status" value="1"/>
</dbReference>
<accession>A0AAW0HPE7</accession>